<sequence>MRLQANFVSPFGPGERCPSPSSAPLPFAICSTPASNAQSAANNTNADDAKSDTSSSPSSAISSSEDEQQEHSSEDVQQEHDMPEDEQRRPKDAQQEPEDEQQEHVMPEYAQWSDDWHDVYAQLSQVYRSSELNAKRCRTMDTLMKALDEVRTVS</sequence>
<comment type="caution">
    <text evidence="2">The sequence shown here is derived from an EMBL/GenBank/DDBJ whole genome shotgun (WGS) entry which is preliminary data.</text>
</comment>
<dbReference type="EMBL" id="LSRX01000841">
    <property type="protein sequence ID" value="OLP87832.1"/>
    <property type="molecule type" value="Genomic_DNA"/>
</dbReference>
<feature type="compositionally biased region" description="Low complexity" evidence="1">
    <location>
        <begin position="31"/>
        <end position="63"/>
    </location>
</feature>
<dbReference type="Proteomes" id="UP000186817">
    <property type="component" value="Unassembled WGS sequence"/>
</dbReference>
<name>A0A1Q9CY35_SYMMI</name>
<reference evidence="2 3" key="1">
    <citation type="submission" date="2016-02" db="EMBL/GenBank/DDBJ databases">
        <title>Genome analysis of coral dinoflagellate symbionts highlights evolutionary adaptations to a symbiotic lifestyle.</title>
        <authorList>
            <person name="Aranda M."/>
            <person name="Li Y."/>
            <person name="Liew Y.J."/>
            <person name="Baumgarten S."/>
            <person name="Simakov O."/>
            <person name="Wilson M."/>
            <person name="Piel J."/>
            <person name="Ashoor H."/>
            <person name="Bougouffa S."/>
            <person name="Bajic V.B."/>
            <person name="Ryu T."/>
            <person name="Ravasi T."/>
            <person name="Bayer T."/>
            <person name="Micklem G."/>
            <person name="Kim H."/>
            <person name="Bhak J."/>
            <person name="Lajeunesse T.C."/>
            <person name="Voolstra C.R."/>
        </authorList>
    </citation>
    <scope>NUCLEOTIDE SEQUENCE [LARGE SCALE GENOMIC DNA]</scope>
    <source>
        <strain evidence="2 3">CCMP2467</strain>
    </source>
</reference>
<evidence type="ECO:0000313" key="2">
    <source>
        <dbReference type="EMBL" id="OLP87832.1"/>
    </source>
</evidence>
<proteinExistence type="predicted"/>
<dbReference type="AlphaFoldDB" id="A0A1Q9CY35"/>
<accession>A0A1Q9CY35</accession>
<evidence type="ECO:0000313" key="3">
    <source>
        <dbReference type="Proteomes" id="UP000186817"/>
    </source>
</evidence>
<gene>
    <name evidence="2" type="ORF">AK812_SmicGene30921</name>
</gene>
<protein>
    <submittedName>
        <fullName evidence="2">Uncharacterized protein</fullName>
    </submittedName>
</protein>
<feature type="compositionally biased region" description="Basic and acidic residues" evidence="1">
    <location>
        <begin position="69"/>
        <end position="94"/>
    </location>
</feature>
<evidence type="ECO:0000256" key="1">
    <source>
        <dbReference type="SAM" id="MobiDB-lite"/>
    </source>
</evidence>
<feature type="region of interest" description="Disordered" evidence="1">
    <location>
        <begin position="1"/>
        <end position="110"/>
    </location>
</feature>
<keyword evidence="3" id="KW-1185">Reference proteome</keyword>
<organism evidence="2 3">
    <name type="scientific">Symbiodinium microadriaticum</name>
    <name type="common">Dinoflagellate</name>
    <name type="synonym">Zooxanthella microadriatica</name>
    <dbReference type="NCBI Taxonomy" id="2951"/>
    <lineage>
        <taxon>Eukaryota</taxon>
        <taxon>Sar</taxon>
        <taxon>Alveolata</taxon>
        <taxon>Dinophyceae</taxon>
        <taxon>Suessiales</taxon>
        <taxon>Symbiodiniaceae</taxon>
        <taxon>Symbiodinium</taxon>
    </lineage>
</organism>